<dbReference type="STRING" id="576137.A0A1L7XEQ5"/>
<dbReference type="AlphaFoldDB" id="A0A1L7XEQ5"/>
<dbReference type="Proteomes" id="UP000184330">
    <property type="component" value="Unassembled WGS sequence"/>
</dbReference>
<evidence type="ECO:0000313" key="2">
    <source>
        <dbReference type="Proteomes" id="UP000184330"/>
    </source>
</evidence>
<name>A0A1L7XEQ5_9HELO</name>
<dbReference type="EMBL" id="FJOG01000023">
    <property type="protein sequence ID" value="CZR63511.1"/>
    <property type="molecule type" value="Genomic_DNA"/>
</dbReference>
<accession>A0A1L7XEQ5</accession>
<gene>
    <name evidence="1" type="ORF">PAC_13408</name>
</gene>
<dbReference type="OrthoDB" id="265717at2759"/>
<evidence type="ECO:0000313" key="1">
    <source>
        <dbReference type="EMBL" id="CZR63511.1"/>
    </source>
</evidence>
<protein>
    <submittedName>
        <fullName evidence="1">Uncharacterized protein</fullName>
    </submittedName>
</protein>
<organism evidence="1 2">
    <name type="scientific">Phialocephala subalpina</name>
    <dbReference type="NCBI Taxonomy" id="576137"/>
    <lineage>
        <taxon>Eukaryota</taxon>
        <taxon>Fungi</taxon>
        <taxon>Dikarya</taxon>
        <taxon>Ascomycota</taxon>
        <taxon>Pezizomycotina</taxon>
        <taxon>Leotiomycetes</taxon>
        <taxon>Helotiales</taxon>
        <taxon>Mollisiaceae</taxon>
        <taxon>Phialocephala</taxon>
        <taxon>Phialocephala fortinii species complex</taxon>
    </lineage>
</organism>
<reference evidence="1 2" key="1">
    <citation type="submission" date="2016-03" db="EMBL/GenBank/DDBJ databases">
        <authorList>
            <person name="Ploux O."/>
        </authorList>
    </citation>
    <scope>NUCLEOTIDE SEQUENCE [LARGE SCALE GENOMIC DNA]</scope>
    <source>
        <strain evidence="1 2">UAMH 11012</strain>
    </source>
</reference>
<proteinExistence type="predicted"/>
<keyword evidence="2" id="KW-1185">Reference proteome</keyword>
<sequence length="795" mass="91215">MSAPAFSDFTVHVFVNHDPFIASVLLPDLFSEFPESAWRLPQEIATPRRPEVPPNPIPQSVAQHLMTRPRRGLGRHIFHDVVPYSTTLRELSLSLEEEFGLDRKLLAQFTIFPQDYQDDGTLPKWHDKPLPWDMTLGEVAPLDLDAVARGQYAGIADQFTPVLHIVIETKAAALQRSLGGVVDGKFQAQALREAYKHERDMWSLLAAFIHAFPACPYPEITGALARWRTAFYSHRYLEGERAKLIVQEHVDKDDLQGVTKGLEKYQVQKMEAKFSISAIADEWGKWVLKQDYSHHDLNRNEELQDDEVENKVLSILRQRAIVVEWGKSEKKQPLLEILQYSDSRSGEDLIYKKRQQPYPILPEKLEKQREFVSKGERADKPHDPLCPDPCPVNTFPFRLADGTLNHDLAKFTITSGMISWGQILPIYHGSRQGNLTNNAAKTLTPLSGGTILQHVYTYKSAARIGDWKVRRYYGNVSPKTIFDSDGEKVHAGWIVCHEDIDAWDIVQRVKALGSKFGPGAISNRNEHTDKDVLYIGRYDWGFPWSELEDQFCDWAKTIVEAYKNKEVRPFPEDWGQGGQTQDEILEEKREVALELLHRLERALLNRKRPPQDSEMPLVAEYVHRLEQLPDSDTRVFRNAYMINILMGLSHLESIPRDDEFGITERVRALNDKWQRLLRVEPVSDRWYYALPSTSIAGVSQAGYFIAMDSEDFDLDFVDAQKRIEEGNRYMQEVTFRKGERGFGAYVAFPPWLVFSGKRHAQHDADELIAIIYDGTGEVFQSLYHAVEPEVYLTEA</sequence>